<protein>
    <recommendedName>
        <fullName evidence="2">Knr4/Smi1-like domain-containing protein</fullName>
    </recommendedName>
</protein>
<evidence type="ECO:0008006" key="2">
    <source>
        <dbReference type="Google" id="ProtNLM"/>
    </source>
</evidence>
<dbReference type="EMBL" id="CP016808">
    <property type="protein sequence ID" value="ANY67630.1"/>
    <property type="molecule type" value="Genomic_DNA"/>
</dbReference>
<evidence type="ECO:0000313" key="1">
    <source>
        <dbReference type="EMBL" id="ANY67630.1"/>
    </source>
</evidence>
<dbReference type="RefSeq" id="WP_099518816.1">
    <property type="nucleotide sequence ID" value="NZ_CP016808.1"/>
</dbReference>
<proteinExistence type="predicted"/>
<organism evidence="1">
    <name type="scientific">Paenibacillus sp. BIHB 4019</name>
    <dbReference type="NCBI Taxonomy" id="1870819"/>
    <lineage>
        <taxon>Bacteria</taxon>
        <taxon>Bacillati</taxon>
        <taxon>Bacillota</taxon>
        <taxon>Bacilli</taxon>
        <taxon>Bacillales</taxon>
        <taxon>Paenibacillaceae</taxon>
        <taxon>Paenibacillus</taxon>
    </lineage>
</organism>
<accession>A0A1B2DIR8</accession>
<name>A0A1B2DIR8_9BACL</name>
<reference evidence="1" key="1">
    <citation type="submission" date="2016-08" db="EMBL/GenBank/DDBJ databases">
        <title>Complete Genome Seqeunce of Paenibacillus sp. BIHB 4019 from tea rhizoplane.</title>
        <authorList>
            <person name="Thakur R."/>
            <person name="Swarnkar M.K."/>
            <person name="Gulati A."/>
        </authorList>
    </citation>
    <scope>NUCLEOTIDE SEQUENCE [LARGE SCALE GENOMIC DNA]</scope>
    <source>
        <strain evidence="1">BIHB4019</strain>
    </source>
</reference>
<dbReference type="AlphaFoldDB" id="A0A1B2DIR8"/>
<gene>
    <name evidence="1" type="ORF">BBD42_14950</name>
</gene>
<sequence>MSVNSTLMTQLQQFASVFGRHDIDLGEVYYHDEPLPVQEPLPLGEALRTFYSCIELQEHPIIGGVLAVQFFRLPELERAQQGWRWIMTASGLAPDPKWPDGWIVFADYNGDALIVDSTDPQGPVYGSIQKRHSQIAASLSDFFAMTTALMKVEEEEFELDATDEDSEVKSEFIERAMELAPAIIGREHGQQYLDFFFS</sequence>